<feature type="non-terminal residue" evidence="1">
    <location>
        <position position="1"/>
    </location>
</feature>
<protein>
    <submittedName>
        <fullName evidence="1">Uncharacterized protein</fullName>
    </submittedName>
</protein>
<dbReference type="AlphaFoldDB" id="A0A699UTW0"/>
<evidence type="ECO:0000313" key="1">
    <source>
        <dbReference type="EMBL" id="GFD23224.1"/>
    </source>
</evidence>
<accession>A0A699UTW0</accession>
<proteinExistence type="predicted"/>
<organism evidence="1">
    <name type="scientific">Tanacetum cinerariifolium</name>
    <name type="common">Dalmatian daisy</name>
    <name type="synonym">Chrysanthemum cinerariifolium</name>
    <dbReference type="NCBI Taxonomy" id="118510"/>
    <lineage>
        <taxon>Eukaryota</taxon>
        <taxon>Viridiplantae</taxon>
        <taxon>Streptophyta</taxon>
        <taxon>Embryophyta</taxon>
        <taxon>Tracheophyta</taxon>
        <taxon>Spermatophyta</taxon>
        <taxon>Magnoliopsida</taxon>
        <taxon>eudicotyledons</taxon>
        <taxon>Gunneridae</taxon>
        <taxon>Pentapetalae</taxon>
        <taxon>asterids</taxon>
        <taxon>campanulids</taxon>
        <taxon>Asterales</taxon>
        <taxon>Asteraceae</taxon>
        <taxon>Asteroideae</taxon>
        <taxon>Anthemideae</taxon>
        <taxon>Anthemidinae</taxon>
        <taxon>Tanacetum</taxon>
    </lineage>
</organism>
<name>A0A699UTW0_TANCI</name>
<sequence>GKQLVFNGVELVLQQLLRLLKLLQRDGADNRLLGQGFERIADHRFLFEQLLAHLFELTALDEQGLIGLPTRGGLLLAVAHQPLGILAVTFALAQVHLNEALDNKRIEDSYLRNAAVQVVG</sequence>
<comment type="caution">
    <text evidence="1">The sequence shown here is derived from an EMBL/GenBank/DDBJ whole genome shotgun (WGS) entry which is preliminary data.</text>
</comment>
<gene>
    <name evidence="1" type="ORF">Tci_895193</name>
</gene>
<reference evidence="1" key="1">
    <citation type="journal article" date="2019" name="Sci. Rep.">
        <title>Draft genome of Tanacetum cinerariifolium, the natural source of mosquito coil.</title>
        <authorList>
            <person name="Yamashiro T."/>
            <person name="Shiraishi A."/>
            <person name="Satake H."/>
            <person name="Nakayama K."/>
        </authorList>
    </citation>
    <scope>NUCLEOTIDE SEQUENCE</scope>
</reference>
<dbReference type="EMBL" id="BKCJ011343223">
    <property type="protein sequence ID" value="GFD23224.1"/>
    <property type="molecule type" value="Genomic_DNA"/>
</dbReference>